<accession>A0A318MYN4</accession>
<dbReference type="RefSeq" id="WP_110443310.1">
    <property type="nucleotide sequence ID" value="NZ_QGLM01000007.1"/>
</dbReference>
<sequence length="155" mass="18128">MKLLNYNFSILAIVILLTGCIYGDIDKRQRDSITIEAARYCEANHYSYCEIYIQCYRDFLDQINAGSYYSLDLMLPLSAIQDLDNKQDSKKAMDKIYANLKDNEKKDRKDLSLDDSYLLFPHNRCSSIINAKPYDISNYQEAIQQKIIRNKLNNK</sequence>
<evidence type="ECO:0000313" key="2">
    <source>
        <dbReference type="EMBL" id="PXY96143.1"/>
    </source>
</evidence>
<evidence type="ECO:0000313" key="3">
    <source>
        <dbReference type="Proteomes" id="UP000247838"/>
    </source>
</evidence>
<reference evidence="2 3" key="1">
    <citation type="submission" date="2018-05" db="EMBL/GenBank/DDBJ databases">
        <title>Reference genomes for bee gut microbiota database.</title>
        <authorList>
            <person name="Ellegaard K.M."/>
        </authorList>
    </citation>
    <scope>NUCLEOTIDE SEQUENCE [LARGE SCALE GENOMIC DNA]</scope>
    <source>
        <strain evidence="2 3">ESL0167</strain>
    </source>
</reference>
<feature type="transmembrane region" description="Helical" evidence="1">
    <location>
        <begin position="6"/>
        <end position="25"/>
    </location>
</feature>
<dbReference type="AlphaFoldDB" id="A0A318MYN4"/>
<evidence type="ECO:0000256" key="1">
    <source>
        <dbReference type="SAM" id="Phobius"/>
    </source>
</evidence>
<name>A0A318MYN4_FRIPE</name>
<organism evidence="2 3">
    <name type="scientific">Frischella perrara</name>
    <dbReference type="NCBI Taxonomy" id="1267021"/>
    <lineage>
        <taxon>Bacteria</taxon>
        <taxon>Pseudomonadati</taxon>
        <taxon>Pseudomonadota</taxon>
        <taxon>Gammaproteobacteria</taxon>
        <taxon>Orbales</taxon>
        <taxon>Orbaceae</taxon>
        <taxon>Frischella</taxon>
    </lineage>
</organism>
<dbReference type="PROSITE" id="PS51257">
    <property type="entry name" value="PROKAR_LIPOPROTEIN"/>
    <property type="match status" value="1"/>
</dbReference>
<dbReference type="EMBL" id="QGLM01000007">
    <property type="protein sequence ID" value="PXY96143.1"/>
    <property type="molecule type" value="Genomic_DNA"/>
</dbReference>
<keyword evidence="1" id="KW-0812">Transmembrane</keyword>
<comment type="caution">
    <text evidence="2">The sequence shown here is derived from an EMBL/GenBank/DDBJ whole genome shotgun (WGS) entry which is preliminary data.</text>
</comment>
<dbReference type="Proteomes" id="UP000247838">
    <property type="component" value="Unassembled WGS sequence"/>
</dbReference>
<evidence type="ECO:0008006" key="4">
    <source>
        <dbReference type="Google" id="ProtNLM"/>
    </source>
</evidence>
<keyword evidence="1" id="KW-0472">Membrane</keyword>
<gene>
    <name evidence="2" type="ORF">DKK76_04435</name>
</gene>
<keyword evidence="1" id="KW-1133">Transmembrane helix</keyword>
<proteinExistence type="predicted"/>
<protein>
    <recommendedName>
        <fullName evidence="4">Lipoprotein</fullName>
    </recommendedName>
</protein>